<dbReference type="OrthoDB" id="2935572at2759"/>
<protein>
    <recommendedName>
        <fullName evidence="3">RRM domain-containing protein</fullName>
    </recommendedName>
</protein>
<dbReference type="Proteomes" id="UP000007115">
    <property type="component" value="Unassembled WGS sequence"/>
</dbReference>
<sequence length="208" mass="23694">FEEPSFRSVQLLNIPEDATYADITAVVRGGILFDISIMRRSSTATVTFAESSAAEAYYVHVRNNCLYIKNKKASQASDRFQHLHEHFAKRIANGTTRNLVLRNCSPTHTETSIRKDLDHIHGLEIVSIKFRSGMCHISTNSVASAMYARTCMISRLKYKGSRLEWDVDECAQPLDQVPARPRRRAPFPTALIRRSVYMSNRFQLLEAE</sequence>
<dbReference type="OMA" id="MRIGFYP"/>
<dbReference type="InParanoid" id="G9MWF7"/>
<feature type="non-terminal residue" evidence="1">
    <location>
        <position position="1"/>
    </location>
</feature>
<dbReference type="GeneID" id="25787422"/>
<gene>
    <name evidence="1" type="ORF">TRIVIDRAFT_128228</name>
</gene>
<dbReference type="HOGENOM" id="CLU_043434_2_0_1"/>
<dbReference type="VEuPathDB" id="FungiDB:TRIVIDRAFT_128228"/>
<dbReference type="Gene3D" id="3.30.70.330">
    <property type="match status" value="1"/>
</dbReference>
<keyword evidence="2" id="KW-1185">Reference proteome</keyword>
<comment type="caution">
    <text evidence="1">The sequence shown here is derived from an EMBL/GenBank/DDBJ whole genome shotgun (WGS) entry which is preliminary data.</text>
</comment>
<evidence type="ECO:0000313" key="2">
    <source>
        <dbReference type="Proteomes" id="UP000007115"/>
    </source>
</evidence>
<dbReference type="eggNOG" id="KOG0118">
    <property type="taxonomic scope" value="Eukaryota"/>
</dbReference>
<dbReference type="SUPFAM" id="SSF54928">
    <property type="entry name" value="RNA-binding domain, RBD"/>
    <property type="match status" value="1"/>
</dbReference>
<proteinExistence type="predicted"/>
<name>G9MWF7_HYPVG</name>
<dbReference type="AlphaFoldDB" id="G9MWF7"/>
<dbReference type="RefSeq" id="XP_013955486.1">
    <property type="nucleotide sequence ID" value="XM_014100011.1"/>
</dbReference>
<organism evidence="1 2">
    <name type="scientific">Hypocrea virens (strain Gv29-8 / FGSC 10586)</name>
    <name type="common">Gliocladium virens</name>
    <name type="synonym">Trichoderma virens</name>
    <dbReference type="NCBI Taxonomy" id="413071"/>
    <lineage>
        <taxon>Eukaryota</taxon>
        <taxon>Fungi</taxon>
        <taxon>Dikarya</taxon>
        <taxon>Ascomycota</taxon>
        <taxon>Pezizomycotina</taxon>
        <taxon>Sordariomycetes</taxon>
        <taxon>Hypocreomycetidae</taxon>
        <taxon>Hypocreales</taxon>
        <taxon>Hypocreaceae</taxon>
        <taxon>Trichoderma</taxon>
    </lineage>
</organism>
<feature type="non-terminal residue" evidence="1">
    <location>
        <position position="208"/>
    </location>
</feature>
<dbReference type="InterPro" id="IPR012677">
    <property type="entry name" value="Nucleotide-bd_a/b_plait_sf"/>
</dbReference>
<accession>G9MWF7</accession>
<dbReference type="InterPro" id="IPR035979">
    <property type="entry name" value="RBD_domain_sf"/>
</dbReference>
<evidence type="ECO:0008006" key="3">
    <source>
        <dbReference type="Google" id="ProtNLM"/>
    </source>
</evidence>
<reference evidence="1 2" key="1">
    <citation type="journal article" date="2011" name="Genome Biol.">
        <title>Comparative genome sequence analysis underscores mycoparasitism as the ancestral life style of Trichoderma.</title>
        <authorList>
            <person name="Kubicek C.P."/>
            <person name="Herrera-Estrella A."/>
            <person name="Seidl-Seiboth V."/>
            <person name="Martinez D.A."/>
            <person name="Druzhinina I.S."/>
            <person name="Thon M."/>
            <person name="Zeilinger S."/>
            <person name="Casas-Flores S."/>
            <person name="Horwitz B.A."/>
            <person name="Mukherjee P.K."/>
            <person name="Mukherjee M."/>
            <person name="Kredics L."/>
            <person name="Alcaraz L.D."/>
            <person name="Aerts A."/>
            <person name="Antal Z."/>
            <person name="Atanasova L."/>
            <person name="Cervantes-Badillo M.G."/>
            <person name="Challacombe J."/>
            <person name="Chertkov O."/>
            <person name="McCluskey K."/>
            <person name="Coulpier F."/>
            <person name="Deshpande N."/>
            <person name="von Doehren H."/>
            <person name="Ebbole D.J."/>
            <person name="Esquivel-Naranjo E.U."/>
            <person name="Fekete E."/>
            <person name="Flipphi M."/>
            <person name="Glaser F."/>
            <person name="Gomez-Rodriguez E.Y."/>
            <person name="Gruber S."/>
            <person name="Han C."/>
            <person name="Henrissat B."/>
            <person name="Hermosa R."/>
            <person name="Hernandez-Onate M."/>
            <person name="Karaffa L."/>
            <person name="Kosti I."/>
            <person name="Le Crom S."/>
            <person name="Lindquist E."/>
            <person name="Lucas S."/>
            <person name="Luebeck M."/>
            <person name="Luebeck P.S."/>
            <person name="Margeot A."/>
            <person name="Metz B."/>
            <person name="Misra M."/>
            <person name="Nevalainen H."/>
            <person name="Omann M."/>
            <person name="Packer N."/>
            <person name="Perrone G."/>
            <person name="Uresti-Rivera E.E."/>
            <person name="Salamov A."/>
            <person name="Schmoll M."/>
            <person name="Seiboth B."/>
            <person name="Shapiro H."/>
            <person name="Sukno S."/>
            <person name="Tamayo-Ramos J.A."/>
            <person name="Tisch D."/>
            <person name="Wiest A."/>
            <person name="Wilkinson H.H."/>
            <person name="Zhang M."/>
            <person name="Coutinho P.M."/>
            <person name="Kenerley C.M."/>
            <person name="Monte E."/>
            <person name="Baker S.E."/>
            <person name="Grigoriev I.V."/>
        </authorList>
    </citation>
    <scope>NUCLEOTIDE SEQUENCE [LARGE SCALE GENOMIC DNA]</scope>
    <source>
        <strain evidence="2">Gv29-8 / FGSC 10586</strain>
    </source>
</reference>
<dbReference type="EMBL" id="ABDF02000073">
    <property type="protein sequence ID" value="EHK21293.1"/>
    <property type="molecule type" value="Genomic_DNA"/>
</dbReference>
<evidence type="ECO:0000313" key="1">
    <source>
        <dbReference type="EMBL" id="EHK21293.1"/>
    </source>
</evidence>
<dbReference type="STRING" id="413071.G9MWF7"/>
<dbReference type="GO" id="GO:0003676">
    <property type="term" value="F:nucleic acid binding"/>
    <property type="evidence" value="ECO:0007669"/>
    <property type="project" value="InterPro"/>
</dbReference>
<dbReference type="CDD" id="cd12261">
    <property type="entry name" value="RRM1_3_MRN1"/>
    <property type="match status" value="1"/>
</dbReference>